<dbReference type="PROSITE" id="PS50405">
    <property type="entry name" value="GST_CTER"/>
    <property type="match status" value="1"/>
</dbReference>
<accession>A0AAD9U892</accession>
<dbReference type="CDD" id="cd03187">
    <property type="entry name" value="GST_C_Phi"/>
    <property type="match status" value="1"/>
</dbReference>
<dbReference type="PANTHER" id="PTHR43900">
    <property type="entry name" value="GLUTATHIONE S-TRANSFERASE RHO"/>
    <property type="match status" value="1"/>
</dbReference>
<keyword evidence="5" id="KW-0216">Detoxification</keyword>
<gene>
    <name evidence="10" type="ORF">Ddye_016897</name>
</gene>
<dbReference type="PANTHER" id="PTHR43900:SF72">
    <property type="entry name" value="GLUTATHIONE S-TRANSFERASE F13"/>
    <property type="match status" value="1"/>
</dbReference>
<dbReference type="SFLD" id="SFLDG00358">
    <property type="entry name" value="Main_(cytGST)"/>
    <property type="match status" value="1"/>
</dbReference>
<dbReference type="Pfam" id="PF02798">
    <property type="entry name" value="GST_N"/>
    <property type="match status" value="1"/>
</dbReference>
<evidence type="ECO:0000259" key="9">
    <source>
        <dbReference type="PROSITE" id="PS50405"/>
    </source>
</evidence>
<dbReference type="SFLD" id="SFLDS00019">
    <property type="entry name" value="Glutathione_Transferase_(cytos"/>
    <property type="match status" value="1"/>
</dbReference>
<dbReference type="AlphaFoldDB" id="A0AAD9U892"/>
<dbReference type="GO" id="GO:0004364">
    <property type="term" value="F:glutathione transferase activity"/>
    <property type="evidence" value="ECO:0007669"/>
    <property type="project" value="UniProtKB-EC"/>
</dbReference>
<dbReference type="InterPro" id="IPR036282">
    <property type="entry name" value="Glutathione-S-Trfase_C_sf"/>
</dbReference>
<evidence type="ECO:0000256" key="3">
    <source>
        <dbReference type="ARBA" id="ARBA00012452"/>
    </source>
</evidence>
<dbReference type="InterPro" id="IPR004046">
    <property type="entry name" value="GST_C"/>
</dbReference>
<dbReference type="InterPro" id="IPR034347">
    <property type="entry name" value="GST_Phi_C"/>
</dbReference>
<dbReference type="PROSITE" id="PS50404">
    <property type="entry name" value="GST_NTER"/>
    <property type="match status" value="1"/>
</dbReference>
<keyword evidence="4" id="KW-0963">Cytoplasm</keyword>
<evidence type="ECO:0000256" key="2">
    <source>
        <dbReference type="ARBA" id="ARBA00010128"/>
    </source>
</evidence>
<dbReference type="SUPFAM" id="SSF52833">
    <property type="entry name" value="Thioredoxin-like"/>
    <property type="match status" value="1"/>
</dbReference>
<dbReference type="SUPFAM" id="SSF47616">
    <property type="entry name" value="GST C-terminal domain-like"/>
    <property type="match status" value="1"/>
</dbReference>
<dbReference type="FunFam" id="3.40.30.10:FF:000016">
    <property type="entry name" value="Glutathione S-transferase F2"/>
    <property type="match status" value="1"/>
</dbReference>
<keyword evidence="11" id="KW-1185">Reference proteome</keyword>
<dbReference type="FunFam" id="1.20.1050.10:FF:000004">
    <property type="entry name" value="Glutathione S-transferase F2"/>
    <property type="match status" value="1"/>
</dbReference>
<dbReference type="Pfam" id="PF00043">
    <property type="entry name" value="GST_C"/>
    <property type="match status" value="1"/>
</dbReference>
<dbReference type="InterPro" id="IPR036249">
    <property type="entry name" value="Thioredoxin-like_sf"/>
</dbReference>
<dbReference type="EC" id="2.5.1.18" evidence="3"/>
<dbReference type="Gene3D" id="3.40.30.10">
    <property type="entry name" value="Glutaredoxin"/>
    <property type="match status" value="1"/>
</dbReference>
<dbReference type="GO" id="GO:0005829">
    <property type="term" value="C:cytosol"/>
    <property type="evidence" value="ECO:0007669"/>
    <property type="project" value="UniProtKB-SubCell"/>
</dbReference>
<dbReference type="GO" id="GO:0006749">
    <property type="term" value="P:glutathione metabolic process"/>
    <property type="evidence" value="ECO:0007669"/>
    <property type="project" value="TreeGrafter"/>
</dbReference>
<evidence type="ECO:0000259" key="8">
    <source>
        <dbReference type="PROSITE" id="PS50404"/>
    </source>
</evidence>
<evidence type="ECO:0000256" key="7">
    <source>
        <dbReference type="ARBA" id="ARBA00047960"/>
    </source>
</evidence>
<evidence type="ECO:0000256" key="6">
    <source>
        <dbReference type="ARBA" id="ARBA00022679"/>
    </source>
</evidence>
<dbReference type="CDD" id="cd03053">
    <property type="entry name" value="GST_N_Phi"/>
    <property type="match status" value="1"/>
</dbReference>
<dbReference type="SFLD" id="SFLDG01154">
    <property type="entry name" value="Main.5:_Phi-like"/>
    <property type="match status" value="1"/>
</dbReference>
<dbReference type="GO" id="GO:0043295">
    <property type="term" value="F:glutathione binding"/>
    <property type="evidence" value="ECO:0007669"/>
    <property type="project" value="TreeGrafter"/>
</dbReference>
<dbReference type="Proteomes" id="UP001280121">
    <property type="component" value="Unassembled WGS sequence"/>
</dbReference>
<comment type="similarity">
    <text evidence="2">Belongs to the GST superfamily. Phi family.</text>
</comment>
<evidence type="ECO:0000256" key="4">
    <source>
        <dbReference type="ARBA" id="ARBA00022490"/>
    </source>
</evidence>
<dbReference type="EMBL" id="JANJYI010000005">
    <property type="protein sequence ID" value="KAK2649408.1"/>
    <property type="molecule type" value="Genomic_DNA"/>
</dbReference>
<reference evidence="10" key="1">
    <citation type="journal article" date="2023" name="Plant J.">
        <title>Genome sequences and population genomics provide insights into the demographic history, inbreeding, and mutation load of two 'living fossil' tree species of Dipteronia.</title>
        <authorList>
            <person name="Feng Y."/>
            <person name="Comes H.P."/>
            <person name="Chen J."/>
            <person name="Zhu S."/>
            <person name="Lu R."/>
            <person name="Zhang X."/>
            <person name="Li P."/>
            <person name="Qiu J."/>
            <person name="Olsen K.M."/>
            <person name="Qiu Y."/>
        </authorList>
    </citation>
    <scope>NUCLEOTIDE SEQUENCE</scope>
    <source>
        <strain evidence="10">KIB01</strain>
    </source>
</reference>
<dbReference type="Gene3D" id="1.20.1050.10">
    <property type="match status" value="1"/>
</dbReference>
<sequence>MALKLYGAPVSTCTTRVTISLHEKDLDFELIPVDLFVGEHKHPHFLSKNPFGLIPVLEDGDDITLFESRAITAYVAEKFKETGTDLIRHKDIKEAALVKVWIEIESQQYQPAISPIVYQYFVAPIQGKSPDQAIVDANVEKLRKVLDVYEAKLSQSKYLAGDFYSLADLHHLPYTYYFMKTPCASLVNERPHVKAWWDDISSRPAFKKVAEGMIFGDK</sequence>
<evidence type="ECO:0000256" key="5">
    <source>
        <dbReference type="ARBA" id="ARBA00022575"/>
    </source>
</evidence>
<dbReference type="InterPro" id="IPR040079">
    <property type="entry name" value="Glutathione_S-Trfase"/>
</dbReference>
<dbReference type="GO" id="GO:0009407">
    <property type="term" value="P:toxin catabolic process"/>
    <property type="evidence" value="ECO:0007669"/>
    <property type="project" value="UniProtKB-ARBA"/>
</dbReference>
<keyword evidence="6" id="KW-0808">Transferase</keyword>
<comment type="caution">
    <text evidence="10">The sequence shown here is derived from an EMBL/GenBank/DDBJ whole genome shotgun (WGS) entry which is preliminary data.</text>
</comment>
<comment type="subcellular location">
    <subcellularLocation>
        <location evidence="1">Cytoplasm</location>
        <location evidence="1">Cytosol</location>
    </subcellularLocation>
</comment>
<protein>
    <recommendedName>
        <fullName evidence="3">glutathione transferase</fullName>
        <ecNumber evidence="3">2.5.1.18</ecNumber>
    </recommendedName>
</protein>
<evidence type="ECO:0000256" key="1">
    <source>
        <dbReference type="ARBA" id="ARBA00004514"/>
    </source>
</evidence>
<feature type="domain" description="GST C-terminal" evidence="9">
    <location>
        <begin position="91"/>
        <end position="218"/>
    </location>
</feature>
<evidence type="ECO:0000313" key="11">
    <source>
        <dbReference type="Proteomes" id="UP001280121"/>
    </source>
</evidence>
<dbReference type="InterPro" id="IPR010987">
    <property type="entry name" value="Glutathione-S-Trfase_C-like"/>
</dbReference>
<evidence type="ECO:0000313" key="10">
    <source>
        <dbReference type="EMBL" id="KAK2649408.1"/>
    </source>
</evidence>
<name>A0AAD9U892_9ROSI</name>
<feature type="domain" description="GST N-terminal" evidence="8">
    <location>
        <begin position="1"/>
        <end position="83"/>
    </location>
</feature>
<dbReference type="InterPro" id="IPR004045">
    <property type="entry name" value="Glutathione_S-Trfase_N"/>
</dbReference>
<comment type="catalytic activity">
    <reaction evidence="7">
        <text>RX + glutathione = an S-substituted glutathione + a halide anion + H(+)</text>
        <dbReference type="Rhea" id="RHEA:16437"/>
        <dbReference type="ChEBI" id="CHEBI:15378"/>
        <dbReference type="ChEBI" id="CHEBI:16042"/>
        <dbReference type="ChEBI" id="CHEBI:17792"/>
        <dbReference type="ChEBI" id="CHEBI:57925"/>
        <dbReference type="ChEBI" id="CHEBI:90779"/>
        <dbReference type="EC" id="2.5.1.18"/>
    </reaction>
</comment>
<proteinExistence type="inferred from homology"/>
<organism evidence="10 11">
    <name type="scientific">Dipteronia dyeriana</name>
    <dbReference type="NCBI Taxonomy" id="168575"/>
    <lineage>
        <taxon>Eukaryota</taxon>
        <taxon>Viridiplantae</taxon>
        <taxon>Streptophyta</taxon>
        <taxon>Embryophyta</taxon>
        <taxon>Tracheophyta</taxon>
        <taxon>Spermatophyta</taxon>
        <taxon>Magnoliopsida</taxon>
        <taxon>eudicotyledons</taxon>
        <taxon>Gunneridae</taxon>
        <taxon>Pentapetalae</taxon>
        <taxon>rosids</taxon>
        <taxon>malvids</taxon>
        <taxon>Sapindales</taxon>
        <taxon>Sapindaceae</taxon>
        <taxon>Hippocastanoideae</taxon>
        <taxon>Acereae</taxon>
        <taxon>Dipteronia</taxon>
    </lineage>
</organism>